<dbReference type="InterPro" id="IPR013985">
    <property type="entry name" value="Ald_Fedxn_OxRdtase_dom3"/>
</dbReference>
<name>A0A5K7YR24_9BACT</name>
<dbReference type="Gene3D" id="1.10.599.10">
    <property type="entry name" value="Aldehyde Ferredoxin Oxidoreductase Protein, subunit A, domain 3"/>
    <property type="match status" value="1"/>
</dbReference>
<dbReference type="Gene3D" id="3.60.9.10">
    <property type="entry name" value="Aldehyde ferredoxin oxidoreductase, N-terminal domain"/>
    <property type="match status" value="1"/>
</dbReference>
<evidence type="ECO:0000259" key="9">
    <source>
        <dbReference type="SMART" id="SM00790"/>
    </source>
</evidence>
<evidence type="ECO:0000256" key="6">
    <source>
        <dbReference type="ARBA" id="ARBA00023004"/>
    </source>
</evidence>
<sequence length="712" mass="78687">MTPLKATTLKALSYQRCDVDKGYTNHYLDVDLSAGSISIGMFEDRIKKTFIGGKGFDLWLLWHAVSGQHKWNDPQNAICISSGPMGGTPGYPGSGKSIVTSISPTTGSVMDSNVGGYFGPYLKFSGFDALRITGRSEGDAVLFIDGIEEKVEILRIPDLPGDAYAMSDVLTDHFSKGKKVGISVVSAGPGAANTLIGCLNFSWYDNARKLVRYKQAGRGGIGTVFADKGIRAVVARWEKVSQKTNNPADPEAVKTVARCHSKEIVELDPKQNEMARIGTTHLVPIMNDFDLLPTNNFQYGSDPRASLIGRDAFEKLFDPGFDGCWKGCTVACAHGVRDFVPCTGAYKGEKVFVDGPEYETIAGCGSNLGIFDPFTILEINFYCDAYGLDTISVGTGIAFVMECFERGLISLEHTGGMDLSFGNRLNALELVHQMAAGKGFGAIAGQGIRRMKKVFADQFGADPVMLRDIGMESKGLEFSEYMTKESLAQQGGYGLALKGPQHDEAWLIFLDMVHNFMPTFEQKAEALHWFPMFRTWFGLCGLCKLPWNDIVPEDNKDTLEPAKVMKHVNWYADYYTAVTGNTATPEDLITMSEAVYNFQRIFNLKMGYGTRDHDSLPYRAMGPVTVEEYDSRQERYDTELGEKHHVDITGKDTPWKLAELRKRREAQYETLKDAVYQRRGWTADGIPTVETVKRLGIDFPEVLDVLAANGVK</sequence>
<dbReference type="RefSeq" id="WP_155319493.1">
    <property type="nucleotide sequence ID" value="NZ_AP021874.1"/>
</dbReference>
<keyword evidence="7" id="KW-0411">Iron-sulfur</keyword>
<reference evidence="10 11" key="1">
    <citation type="submission" date="2019-11" db="EMBL/GenBank/DDBJ databases">
        <title>Comparative genomics of hydrocarbon-degrading Desulfosarcina strains.</title>
        <authorList>
            <person name="Watanabe M."/>
            <person name="Kojima H."/>
            <person name="Fukui M."/>
        </authorList>
    </citation>
    <scope>NUCLEOTIDE SEQUENCE [LARGE SCALE GENOMIC DNA]</scope>
    <source>
        <strain evidence="10 11">PL12</strain>
    </source>
</reference>
<dbReference type="InterPro" id="IPR001203">
    <property type="entry name" value="OxRdtase_Ald_Fedxn_C"/>
</dbReference>
<dbReference type="Pfam" id="PF02730">
    <property type="entry name" value="AFOR_N"/>
    <property type="match status" value="1"/>
</dbReference>
<dbReference type="InterPro" id="IPR013984">
    <property type="entry name" value="Ald_Fedxn_OxRdtase_dom2"/>
</dbReference>
<dbReference type="InterPro" id="IPR013983">
    <property type="entry name" value="Ald_Fedxn_OxRdtase_N"/>
</dbReference>
<evidence type="ECO:0000256" key="3">
    <source>
        <dbReference type="ARBA" id="ARBA00022485"/>
    </source>
</evidence>
<dbReference type="GO" id="GO:0009055">
    <property type="term" value="F:electron transfer activity"/>
    <property type="evidence" value="ECO:0007669"/>
    <property type="project" value="InterPro"/>
</dbReference>
<evidence type="ECO:0000256" key="1">
    <source>
        <dbReference type="ARBA" id="ARBA00001966"/>
    </source>
</evidence>
<keyword evidence="6" id="KW-0408">Iron</keyword>
<organism evidence="10 11">
    <name type="scientific">Desulfosarcina alkanivorans</name>
    <dbReference type="NCBI Taxonomy" id="571177"/>
    <lineage>
        <taxon>Bacteria</taxon>
        <taxon>Pseudomonadati</taxon>
        <taxon>Thermodesulfobacteriota</taxon>
        <taxon>Desulfobacteria</taxon>
        <taxon>Desulfobacterales</taxon>
        <taxon>Desulfosarcinaceae</taxon>
        <taxon>Desulfosarcina</taxon>
    </lineage>
</organism>
<accession>A0A5K7YR24</accession>
<dbReference type="KEGG" id="dalk:DSCA_56260"/>
<comment type="similarity">
    <text evidence="2">Belongs to the AOR/FOR family.</text>
</comment>
<dbReference type="EMBL" id="AP021874">
    <property type="protein sequence ID" value="BBO71696.1"/>
    <property type="molecule type" value="Genomic_DNA"/>
</dbReference>
<comment type="cofactor">
    <cofactor evidence="1">
        <name>[4Fe-4S] cluster</name>
        <dbReference type="ChEBI" id="CHEBI:49883"/>
    </cofactor>
</comment>
<dbReference type="Proteomes" id="UP000427906">
    <property type="component" value="Chromosome"/>
</dbReference>
<dbReference type="InterPro" id="IPR036503">
    <property type="entry name" value="Ald_Fedxn_OxRdtase_N_sf"/>
</dbReference>
<dbReference type="Pfam" id="PF01314">
    <property type="entry name" value="AFOR_C"/>
    <property type="match status" value="1"/>
</dbReference>
<keyword evidence="5" id="KW-0560">Oxidoreductase</keyword>
<dbReference type="InterPro" id="IPR051919">
    <property type="entry name" value="W-dependent_AOR"/>
</dbReference>
<proteinExistence type="inferred from homology"/>
<dbReference type="SMART" id="SM00790">
    <property type="entry name" value="AFOR_N"/>
    <property type="match status" value="1"/>
</dbReference>
<dbReference type="SUPFAM" id="SSF48310">
    <property type="entry name" value="Aldehyde ferredoxin oxidoreductase, C-terminal domains"/>
    <property type="match status" value="1"/>
</dbReference>
<dbReference type="GO" id="GO:0051539">
    <property type="term" value="F:4 iron, 4 sulfur cluster binding"/>
    <property type="evidence" value="ECO:0007669"/>
    <property type="project" value="UniProtKB-KW"/>
</dbReference>
<dbReference type="GO" id="GO:0046872">
    <property type="term" value="F:metal ion binding"/>
    <property type="evidence" value="ECO:0007669"/>
    <property type="project" value="UniProtKB-KW"/>
</dbReference>
<evidence type="ECO:0000313" key="11">
    <source>
        <dbReference type="Proteomes" id="UP000427906"/>
    </source>
</evidence>
<evidence type="ECO:0000256" key="8">
    <source>
        <dbReference type="ARBA" id="ARBA00049934"/>
    </source>
</evidence>
<keyword evidence="11" id="KW-1185">Reference proteome</keyword>
<dbReference type="OrthoDB" id="9763894at2"/>
<gene>
    <name evidence="10" type="ORF">DSCA_56260</name>
</gene>
<dbReference type="GO" id="GO:0016625">
    <property type="term" value="F:oxidoreductase activity, acting on the aldehyde or oxo group of donors, iron-sulfur protein as acceptor"/>
    <property type="evidence" value="ECO:0007669"/>
    <property type="project" value="InterPro"/>
</dbReference>
<dbReference type="Gene3D" id="1.10.569.10">
    <property type="entry name" value="Aldehyde Ferredoxin Oxidoreductase Protein, subunit A, domain 2"/>
    <property type="match status" value="1"/>
</dbReference>
<comment type="cofactor">
    <cofactor evidence="8">
        <name>tungstopterin</name>
        <dbReference type="ChEBI" id="CHEBI:30402"/>
    </cofactor>
</comment>
<dbReference type="PANTHER" id="PTHR30038:SF7">
    <property type="entry name" value="TUNGSTEN-CONTAINING GLYCERALDEHYDE-3-PHOSPHATE:FERREDOXIN OXIDOREDUCTASE"/>
    <property type="match status" value="1"/>
</dbReference>
<feature type="domain" description="Aldehyde ferredoxin oxidoreductase N-terminal" evidence="9">
    <location>
        <begin position="23"/>
        <end position="239"/>
    </location>
</feature>
<evidence type="ECO:0000256" key="2">
    <source>
        <dbReference type="ARBA" id="ARBA00011032"/>
    </source>
</evidence>
<dbReference type="InterPro" id="IPR036021">
    <property type="entry name" value="Tungsten_al_ferr_oxy-like_C"/>
</dbReference>
<keyword evidence="3" id="KW-0004">4Fe-4S</keyword>
<dbReference type="AlphaFoldDB" id="A0A5K7YR24"/>
<dbReference type="SUPFAM" id="SSF56228">
    <property type="entry name" value="Aldehyde ferredoxin oxidoreductase, N-terminal domain"/>
    <property type="match status" value="1"/>
</dbReference>
<evidence type="ECO:0000256" key="5">
    <source>
        <dbReference type="ARBA" id="ARBA00023002"/>
    </source>
</evidence>
<keyword evidence="4" id="KW-0479">Metal-binding</keyword>
<evidence type="ECO:0000313" key="10">
    <source>
        <dbReference type="EMBL" id="BBO71696.1"/>
    </source>
</evidence>
<dbReference type="PANTHER" id="PTHR30038">
    <property type="entry name" value="ALDEHYDE FERREDOXIN OXIDOREDUCTASE"/>
    <property type="match status" value="1"/>
</dbReference>
<evidence type="ECO:0000256" key="4">
    <source>
        <dbReference type="ARBA" id="ARBA00022723"/>
    </source>
</evidence>
<evidence type="ECO:0000256" key="7">
    <source>
        <dbReference type="ARBA" id="ARBA00023014"/>
    </source>
</evidence>
<protein>
    <submittedName>
        <fullName evidence="10">Aldehyde ferredoxin oxidoreductase</fullName>
    </submittedName>
</protein>